<dbReference type="InterPro" id="IPR031303">
    <property type="entry name" value="C5_meth_CS"/>
</dbReference>
<dbReference type="EC" id="2.1.1.37" evidence="1"/>
<gene>
    <name evidence="6" type="ORF">KP004_03240</name>
</gene>
<evidence type="ECO:0000256" key="5">
    <source>
        <dbReference type="PROSITE-ProRule" id="PRU01016"/>
    </source>
</evidence>
<keyword evidence="2 5" id="KW-0489">Methyltransferase</keyword>
<dbReference type="PROSITE" id="PS00094">
    <property type="entry name" value="C5_MTASE_1"/>
    <property type="match status" value="1"/>
</dbReference>
<dbReference type="PROSITE" id="PS51679">
    <property type="entry name" value="SAM_MT_C5"/>
    <property type="match status" value="1"/>
</dbReference>
<dbReference type="Pfam" id="PF00145">
    <property type="entry name" value="DNA_methylase"/>
    <property type="match status" value="1"/>
</dbReference>
<keyword evidence="3 5" id="KW-0808">Transferase</keyword>
<dbReference type="PANTHER" id="PTHR10629:SF52">
    <property type="entry name" value="DNA (CYTOSINE-5)-METHYLTRANSFERASE 1"/>
    <property type="match status" value="1"/>
</dbReference>
<dbReference type="GO" id="GO:0032259">
    <property type="term" value="P:methylation"/>
    <property type="evidence" value="ECO:0007669"/>
    <property type="project" value="UniProtKB-KW"/>
</dbReference>
<sequence>MKSIDLFVGAGGLTEGFKAEGVTSLYANDFDKHAIKTFGRNHPNTKCNSDPIESLHPAKVREELALKRGALDILLGGPPCQGFSTYGKRDPGDPRNQLYQHFLSYIEEFRPKAFVMENVTGILTLMDGKVVDNILEETEKMGYATKVFVLNAANYGVPQSRKRVFIVGGIDKMAVKEPKPTHEYLNGSSSEEDRSEQLSFYEIPKRDKLPPALTVRDAISDLPLEVLLPKDTHVTLPYPPMVRPSQYQTEMRSGSDVILHHSAKQMLAIRRLRLALMKPGDYGRELRARLSEKLFEEELINELLGGKGLRNLDGCRREDIEKEMELRQMLDSGLLDMEAFFKKFDAGGFANKYRRLNWDSPSHTLVAHMARDCSDFVHPEVDRFISVREAARLQSFPDTYYFDGSQFQQFKQIGNAVPPKLAAALAKEVTTHLNYN</sequence>
<protein>
    <recommendedName>
        <fullName evidence="1">DNA (cytosine-5-)-methyltransferase</fullName>
        <ecNumber evidence="1">2.1.1.37</ecNumber>
    </recommendedName>
</protein>
<dbReference type="GO" id="GO:0008168">
    <property type="term" value="F:methyltransferase activity"/>
    <property type="evidence" value="ECO:0007669"/>
    <property type="project" value="UniProtKB-KW"/>
</dbReference>
<accession>A0ABX8J869</accession>
<dbReference type="NCBIfam" id="TIGR00675">
    <property type="entry name" value="dcm"/>
    <property type="match status" value="1"/>
</dbReference>
<comment type="similarity">
    <text evidence="5">Belongs to the class I-like SAM-binding methyltransferase superfamily. C5-methyltransferase family.</text>
</comment>
<evidence type="ECO:0000256" key="4">
    <source>
        <dbReference type="ARBA" id="ARBA00022691"/>
    </source>
</evidence>
<evidence type="ECO:0000256" key="2">
    <source>
        <dbReference type="ARBA" id="ARBA00022603"/>
    </source>
</evidence>
<dbReference type="Proteomes" id="UP000683557">
    <property type="component" value="Chromosome"/>
</dbReference>
<dbReference type="RefSeq" id="WP_216800946.1">
    <property type="nucleotide sequence ID" value="NZ_CP076723.1"/>
</dbReference>
<dbReference type="PROSITE" id="PS00095">
    <property type="entry name" value="C5_MTASE_2"/>
    <property type="match status" value="1"/>
</dbReference>
<feature type="active site" evidence="5">
    <location>
        <position position="80"/>
    </location>
</feature>
<proteinExistence type="inferred from homology"/>
<organism evidence="6 7">
    <name type="scientific">Geomonas oryzisoli</name>
    <dbReference type="NCBI Taxonomy" id="2847992"/>
    <lineage>
        <taxon>Bacteria</taxon>
        <taxon>Pseudomonadati</taxon>
        <taxon>Thermodesulfobacteriota</taxon>
        <taxon>Desulfuromonadia</taxon>
        <taxon>Geobacterales</taxon>
        <taxon>Geobacteraceae</taxon>
        <taxon>Geomonas</taxon>
    </lineage>
</organism>
<evidence type="ECO:0000256" key="3">
    <source>
        <dbReference type="ARBA" id="ARBA00022679"/>
    </source>
</evidence>
<dbReference type="EMBL" id="CP076723">
    <property type="protein sequence ID" value="QWV94221.1"/>
    <property type="molecule type" value="Genomic_DNA"/>
</dbReference>
<keyword evidence="7" id="KW-1185">Reference proteome</keyword>
<name>A0ABX8J869_9BACT</name>
<evidence type="ECO:0000313" key="6">
    <source>
        <dbReference type="EMBL" id="QWV94221.1"/>
    </source>
</evidence>
<reference evidence="6 7" key="1">
    <citation type="submission" date="2021-06" db="EMBL/GenBank/DDBJ databases">
        <title>Gemonas diversity in paddy soil.</title>
        <authorList>
            <person name="Liu G."/>
        </authorList>
    </citation>
    <scope>NUCLEOTIDE SEQUENCE [LARGE SCALE GENOMIC DNA]</scope>
    <source>
        <strain evidence="6 7">RG10</strain>
    </source>
</reference>
<evidence type="ECO:0000256" key="1">
    <source>
        <dbReference type="ARBA" id="ARBA00011975"/>
    </source>
</evidence>
<evidence type="ECO:0000313" key="7">
    <source>
        <dbReference type="Proteomes" id="UP000683557"/>
    </source>
</evidence>
<dbReference type="InterPro" id="IPR018117">
    <property type="entry name" value="C5_DNA_meth_AS"/>
</dbReference>
<keyword evidence="4 5" id="KW-0949">S-adenosyl-L-methionine</keyword>
<dbReference type="PANTHER" id="PTHR10629">
    <property type="entry name" value="CYTOSINE-SPECIFIC METHYLTRANSFERASE"/>
    <property type="match status" value="1"/>
</dbReference>
<dbReference type="InterPro" id="IPR001525">
    <property type="entry name" value="C5_MeTfrase"/>
</dbReference>
<dbReference type="InterPro" id="IPR050390">
    <property type="entry name" value="C5-Methyltransferase"/>
</dbReference>